<organism evidence="3 4">
    <name type="scientific">Trinickia dinghuensis</name>
    <dbReference type="NCBI Taxonomy" id="2291023"/>
    <lineage>
        <taxon>Bacteria</taxon>
        <taxon>Pseudomonadati</taxon>
        <taxon>Pseudomonadota</taxon>
        <taxon>Betaproteobacteria</taxon>
        <taxon>Burkholderiales</taxon>
        <taxon>Burkholderiaceae</taxon>
        <taxon>Trinickia</taxon>
    </lineage>
</organism>
<comment type="caution">
    <text evidence="3">The sequence shown here is derived from an EMBL/GenBank/DDBJ whole genome shotgun (WGS) entry which is preliminary data.</text>
</comment>
<dbReference type="Proteomes" id="UP000256838">
    <property type="component" value="Unassembled WGS sequence"/>
</dbReference>
<dbReference type="EMBL" id="QRGA01000013">
    <property type="protein sequence ID" value="RDU96755.1"/>
    <property type="molecule type" value="Genomic_DNA"/>
</dbReference>
<dbReference type="SUPFAM" id="SSF101801">
    <property type="entry name" value="Surface presentation of antigens (SPOA)"/>
    <property type="match status" value="1"/>
</dbReference>
<keyword evidence="4" id="KW-1185">Reference proteome</keyword>
<proteinExistence type="inferred from homology"/>
<reference evidence="3 4" key="1">
    <citation type="submission" date="2018-08" db="EMBL/GenBank/DDBJ databases">
        <title>Paraburkholderia sp. DHOM06 isolated from forest soil.</title>
        <authorList>
            <person name="Gao Z.-H."/>
            <person name="Qiu L.-H."/>
        </authorList>
    </citation>
    <scope>NUCLEOTIDE SEQUENCE [LARGE SCALE GENOMIC DNA]</scope>
    <source>
        <strain evidence="3 4">DHOM06</strain>
    </source>
</reference>
<name>A0A3D8JVK0_9BURK</name>
<dbReference type="AlphaFoldDB" id="A0A3D8JVK0"/>
<dbReference type="PANTHER" id="PTHR30034">
    <property type="entry name" value="FLAGELLAR MOTOR SWITCH PROTEIN FLIM"/>
    <property type="match status" value="1"/>
</dbReference>
<dbReference type="PANTHER" id="PTHR30034:SF6">
    <property type="entry name" value="YOP PROTEINS TRANSLOCATION PROTEIN Q"/>
    <property type="match status" value="1"/>
</dbReference>
<sequence>MHPRRRPRTMNVTPLDAGKSIRRLAELATGHGLRTVPPHHARLSRTLCDARLRNWLAQQHGVTDWRAQGSLAHTEASTAWIDLSCALGAARVGFDAARYPALASAATHGTRDADATLSATLRHAVAAILLAPALDALRAFCDDDIRIAVPRDAPPAQGHRQATPDALAIRFAHDGRDHECLVADAAPHWLALVDERLADLHVPLSRALSEIPVPGCARLGTPVLAVHTLESLRPGDVLLRVLDPALSGWFAPPARPLELHVLWGLGGARQLGVRATLDGTRLVLDSDPLMTQDTFRPDTLPSTDDAASIDSLQLPVSIEIETVTLPLVQLSALRAGYVLELPVTVRDARVRLMSYGQMIGSGELVSVGDQLGVRIIQMSGTHDSVQ</sequence>
<dbReference type="InterPro" id="IPR036429">
    <property type="entry name" value="SpoA-like_sf"/>
</dbReference>
<dbReference type="GO" id="GO:0030254">
    <property type="term" value="P:protein secretion by the type III secretion system"/>
    <property type="evidence" value="ECO:0007669"/>
    <property type="project" value="InterPro"/>
</dbReference>
<dbReference type="OrthoDB" id="9148477at2"/>
<evidence type="ECO:0000256" key="1">
    <source>
        <dbReference type="ARBA" id="ARBA00009226"/>
    </source>
</evidence>
<feature type="domain" description="Flagellar motor switch protein FliN-like C-terminal" evidence="2">
    <location>
        <begin position="309"/>
        <end position="378"/>
    </location>
</feature>
<protein>
    <submittedName>
        <fullName evidence="3">YscQ/HrcQ family type III secretion apparatus protein</fullName>
    </submittedName>
</protein>
<accession>A0A3D8JVK0</accession>
<evidence type="ECO:0000313" key="3">
    <source>
        <dbReference type="EMBL" id="RDU96755.1"/>
    </source>
</evidence>
<dbReference type="Pfam" id="PF01052">
    <property type="entry name" value="FliMN_C"/>
    <property type="match status" value="1"/>
</dbReference>
<evidence type="ECO:0000313" key="4">
    <source>
        <dbReference type="Proteomes" id="UP000256838"/>
    </source>
</evidence>
<dbReference type="NCBIfam" id="TIGR02551">
    <property type="entry name" value="SpaO_YscQ"/>
    <property type="match status" value="1"/>
</dbReference>
<dbReference type="GO" id="GO:0050918">
    <property type="term" value="P:positive chemotaxis"/>
    <property type="evidence" value="ECO:0007669"/>
    <property type="project" value="TreeGrafter"/>
</dbReference>
<dbReference type="InterPro" id="IPR013385">
    <property type="entry name" value="T3SS_SpaO/YscQ/SpaO"/>
</dbReference>
<dbReference type="InterPro" id="IPR001543">
    <property type="entry name" value="FliN-like_C"/>
</dbReference>
<comment type="similarity">
    <text evidence="1">Belongs to the FliN/MopA/SpaO family.</text>
</comment>
<dbReference type="GO" id="GO:0071978">
    <property type="term" value="P:bacterial-type flagellum-dependent swarming motility"/>
    <property type="evidence" value="ECO:0007669"/>
    <property type="project" value="TreeGrafter"/>
</dbReference>
<evidence type="ECO:0000259" key="2">
    <source>
        <dbReference type="Pfam" id="PF01052"/>
    </source>
</evidence>
<dbReference type="Gene3D" id="2.30.330.10">
    <property type="entry name" value="SpoA-like"/>
    <property type="match status" value="1"/>
</dbReference>
<gene>
    <name evidence="3" type="ORF">DWV00_22450</name>
</gene>